<keyword evidence="1" id="KW-0472">Membrane</keyword>
<proteinExistence type="predicted"/>
<dbReference type="AlphaFoldDB" id="A0A087D7J2"/>
<dbReference type="STRING" id="158787.BSCA_2189"/>
<evidence type="ECO:0000256" key="1">
    <source>
        <dbReference type="SAM" id="Phobius"/>
    </source>
</evidence>
<keyword evidence="2" id="KW-0830">Ubiquinone</keyword>
<gene>
    <name evidence="2" type="ORF">BSCA_2189</name>
</gene>
<keyword evidence="1" id="KW-1133">Transmembrane helix</keyword>
<dbReference type="RefSeq" id="WP_033518922.1">
    <property type="nucleotide sequence ID" value="NZ_CAUPKV010000014.1"/>
</dbReference>
<evidence type="ECO:0000313" key="2">
    <source>
        <dbReference type="EMBL" id="KFI91492.1"/>
    </source>
</evidence>
<name>A0A087D7J2_9BIFI</name>
<keyword evidence="1" id="KW-0812">Transmembrane</keyword>
<reference evidence="2 3" key="1">
    <citation type="submission" date="2014-03" db="EMBL/GenBank/DDBJ databases">
        <title>Genomics of Bifidobacteria.</title>
        <authorList>
            <person name="Ventura M."/>
            <person name="Milani C."/>
            <person name="Lugli G.A."/>
        </authorList>
    </citation>
    <scope>NUCLEOTIDE SEQUENCE [LARGE SCALE GENOMIC DNA]</scope>
    <source>
        <strain evidence="2 3">LMG 21589</strain>
    </source>
</reference>
<feature type="transmembrane region" description="Helical" evidence="1">
    <location>
        <begin position="95"/>
        <end position="119"/>
    </location>
</feature>
<accession>A0A087D7J2</accession>
<evidence type="ECO:0000313" key="3">
    <source>
        <dbReference type="Proteomes" id="UP000029033"/>
    </source>
</evidence>
<dbReference type="eggNOG" id="ENOG5030T3N">
    <property type="taxonomic scope" value="Bacteria"/>
</dbReference>
<organism evidence="2 3">
    <name type="scientific">Bifidobacterium scardovii</name>
    <dbReference type="NCBI Taxonomy" id="158787"/>
    <lineage>
        <taxon>Bacteria</taxon>
        <taxon>Bacillati</taxon>
        <taxon>Actinomycetota</taxon>
        <taxon>Actinomycetes</taxon>
        <taxon>Bifidobacteriales</taxon>
        <taxon>Bifidobacteriaceae</taxon>
        <taxon>Bifidobacterium</taxon>
    </lineage>
</organism>
<feature type="transmembrane region" description="Helical" evidence="1">
    <location>
        <begin position="70"/>
        <end position="89"/>
    </location>
</feature>
<dbReference type="Proteomes" id="UP000029033">
    <property type="component" value="Unassembled WGS sequence"/>
</dbReference>
<protein>
    <submittedName>
        <fullName evidence="2">Putative NADH-ubiquinone oxidoreductase chain 6</fullName>
    </submittedName>
</protein>
<dbReference type="GeneID" id="85165209"/>
<sequence>MKRTWKYVVSLAGMVVLFLAFLMFQTPAVPALGTVKLTDVMMIVGGLMFIVPIYQDSVARKTADDAPNRVIWYTLPPVGMAVVCVGLLIPNAVGFFGLFPLADLFYLVGCLLILPVFAYPMFDLNREILEDEIDEQIDGQSRR</sequence>
<keyword evidence="3" id="KW-1185">Reference proteome</keyword>
<feature type="transmembrane region" description="Helical" evidence="1">
    <location>
        <begin position="40"/>
        <end position="58"/>
    </location>
</feature>
<dbReference type="EMBL" id="JGZO01000023">
    <property type="protein sequence ID" value="KFI91492.1"/>
    <property type="molecule type" value="Genomic_DNA"/>
</dbReference>
<comment type="caution">
    <text evidence="2">The sequence shown here is derived from an EMBL/GenBank/DDBJ whole genome shotgun (WGS) entry which is preliminary data.</text>
</comment>